<keyword evidence="3" id="KW-1185">Reference proteome</keyword>
<dbReference type="EMBL" id="BAABIG010000022">
    <property type="protein sequence ID" value="GAA4796588.1"/>
    <property type="molecule type" value="Genomic_DNA"/>
</dbReference>
<dbReference type="PANTHER" id="PTHR47691">
    <property type="entry name" value="REGULATOR-RELATED"/>
    <property type="match status" value="1"/>
</dbReference>
<proteinExistence type="predicted"/>
<name>A0ABP9BNJ8_9ACTN</name>
<dbReference type="Proteomes" id="UP001501265">
    <property type="component" value="Unassembled WGS sequence"/>
</dbReference>
<reference evidence="3" key="1">
    <citation type="journal article" date="2019" name="Int. J. Syst. Evol. Microbiol.">
        <title>The Global Catalogue of Microorganisms (GCM) 10K type strain sequencing project: providing services to taxonomists for standard genome sequencing and annotation.</title>
        <authorList>
            <consortium name="The Broad Institute Genomics Platform"/>
            <consortium name="The Broad Institute Genome Sequencing Center for Infectious Disease"/>
            <person name="Wu L."/>
            <person name="Ma J."/>
        </authorList>
    </citation>
    <scope>NUCLEOTIDE SEQUENCE [LARGE SCALE GENOMIC DNA]</scope>
    <source>
        <strain evidence="3">JCM 18081</strain>
    </source>
</reference>
<comment type="caution">
    <text evidence="2">The sequence shown here is derived from an EMBL/GenBank/DDBJ whole genome shotgun (WGS) entry which is preliminary data.</text>
</comment>
<evidence type="ECO:0000256" key="1">
    <source>
        <dbReference type="SAM" id="MobiDB-lite"/>
    </source>
</evidence>
<dbReference type="SUPFAM" id="SSF48452">
    <property type="entry name" value="TPR-like"/>
    <property type="match status" value="1"/>
</dbReference>
<dbReference type="RefSeq" id="WP_345619414.1">
    <property type="nucleotide sequence ID" value="NZ_BAABIG010000022.1"/>
</dbReference>
<dbReference type="SUPFAM" id="SSF52540">
    <property type="entry name" value="P-loop containing nucleoside triphosphate hydrolases"/>
    <property type="match status" value="1"/>
</dbReference>
<dbReference type="InterPro" id="IPR019734">
    <property type="entry name" value="TPR_rpt"/>
</dbReference>
<dbReference type="InterPro" id="IPR011990">
    <property type="entry name" value="TPR-like_helical_dom_sf"/>
</dbReference>
<gene>
    <name evidence="2" type="ORF">GCM10023220_24380</name>
</gene>
<sequence length="830" mass="89467">MHAFSSDDLKTLLWAMAACDADPEGPAWRDLVRVRDIAVRADPAVARRWPSPAAGRQPTGTEPWQELVGELDSLAARDAATRAALTEWLRRHPARPSAGPAPAPAAPAVHTNVISGDAVLHGPTVQARDIHGDIHFHSPSQTPRRPPVPRQLLPVTARFVDREADRRALDAFRAQWPTHAPQILVVSGLAGIGKTAFATHWLQQRAAGFPDGQLYADLGGRATAEPGADSGDSGETAGAGPVSPATVLEAFLVALGASAVPAGIAQRSALWRSMTSGLRLAVLLDSAFTAAQVRPLLLGTPTGLTVVTSRTNLTGLRVDGASVHRLEGLPADSAVELLAAGGGARVEREPAAAREVVRLCGRLPLALALASAQLALRPHHSLSALATGLSRGRGVVDSLHADGEAVLRTALDMSYAALPAESRVLYRRTGLLPADRHDLSLLTALAGGAEGPGDTGQSAEFAVHALVEANLLEETGPRTYRFHDLVQPHARRLGEERETPHGRASTLRRFVDWCMSTAASAEHILTPGHRLPGHDLPAEAVAPAPLDSAEEALGWLDTHRNGLMGAVRHAARAGWHHSCWRLTDFMWPLFLRLRPSEMWVEAHRLGLEAARRSGSTQGEGRMLTSGAIGLRNAGRYPEAADWYRRALEMATADQDVRQQAQAVSGLGHVDLLSHRLDEARAHFEHALRLRESIGYRRGAALSRRRLGETALAAGDLVTATAQLRRAGTELEALDETYEAARVLALLGHVLERDGERADGVRRMREALARFRAGDARSEEWEARCLEWLGQAAESRGDLVEAVRHYEAARDLFRRLSAEDAARLDGRLRQW</sequence>
<dbReference type="Gene3D" id="3.40.50.300">
    <property type="entry name" value="P-loop containing nucleotide triphosphate hydrolases"/>
    <property type="match status" value="1"/>
</dbReference>
<evidence type="ECO:0000313" key="2">
    <source>
        <dbReference type="EMBL" id="GAA4796588.1"/>
    </source>
</evidence>
<organism evidence="2 3">
    <name type="scientific">Streptomyces ziwulingensis</name>
    <dbReference type="NCBI Taxonomy" id="1045501"/>
    <lineage>
        <taxon>Bacteria</taxon>
        <taxon>Bacillati</taxon>
        <taxon>Actinomycetota</taxon>
        <taxon>Actinomycetes</taxon>
        <taxon>Kitasatosporales</taxon>
        <taxon>Streptomycetaceae</taxon>
        <taxon>Streptomyces</taxon>
    </lineage>
</organism>
<dbReference type="Gene3D" id="1.25.40.10">
    <property type="entry name" value="Tetratricopeptide repeat domain"/>
    <property type="match status" value="2"/>
</dbReference>
<protein>
    <submittedName>
        <fullName evidence="2">Tetratricopeptide repeat protein</fullName>
    </submittedName>
</protein>
<dbReference type="InterPro" id="IPR027417">
    <property type="entry name" value="P-loop_NTPase"/>
</dbReference>
<dbReference type="SMART" id="SM00028">
    <property type="entry name" value="TPR"/>
    <property type="match status" value="3"/>
</dbReference>
<evidence type="ECO:0000313" key="3">
    <source>
        <dbReference type="Proteomes" id="UP001501265"/>
    </source>
</evidence>
<feature type="region of interest" description="Disordered" evidence="1">
    <location>
        <begin position="218"/>
        <end position="240"/>
    </location>
</feature>
<dbReference type="PANTHER" id="PTHR47691:SF3">
    <property type="entry name" value="HTH-TYPE TRANSCRIPTIONAL REGULATOR RV0890C-RELATED"/>
    <property type="match status" value="1"/>
</dbReference>
<accession>A0ABP9BNJ8</accession>